<dbReference type="PANTHER" id="PTHR19854:SF1">
    <property type="entry name" value="GUANINE NUCLEOTIDE-BINDING PROTEIN SUBUNIT BETA-LIKE PROTEIN 1"/>
    <property type="match status" value="1"/>
</dbReference>
<evidence type="ECO:0000313" key="4">
    <source>
        <dbReference type="EMBL" id="PON93834.1"/>
    </source>
</evidence>
<evidence type="ECO:0000313" key="5">
    <source>
        <dbReference type="Proteomes" id="UP000237000"/>
    </source>
</evidence>
<dbReference type="SMART" id="SM00320">
    <property type="entry name" value="WD40"/>
    <property type="match status" value="2"/>
</dbReference>
<dbReference type="InterPro" id="IPR001680">
    <property type="entry name" value="WD40_rpt"/>
</dbReference>
<dbReference type="Gene3D" id="2.130.10.10">
    <property type="entry name" value="YVTN repeat-like/Quinoprotein amine dehydrogenase"/>
    <property type="match status" value="1"/>
</dbReference>
<name>A0A2P5F7R0_TREOI</name>
<keyword evidence="1 3" id="KW-0853">WD repeat</keyword>
<evidence type="ECO:0000256" key="2">
    <source>
        <dbReference type="ARBA" id="ARBA00022737"/>
    </source>
</evidence>
<keyword evidence="2" id="KW-0677">Repeat</keyword>
<dbReference type="SUPFAM" id="SSF50978">
    <property type="entry name" value="WD40 repeat-like"/>
    <property type="match status" value="1"/>
</dbReference>
<feature type="repeat" description="WD" evidence="3">
    <location>
        <begin position="14"/>
        <end position="55"/>
    </location>
</feature>
<keyword evidence="5" id="KW-1185">Reference proteome</keyword>
<dbReference type="PROSITE" id="PS50294">
    <property type="entry name" value="WD_REPEATS_REGION"/>
    <property type="match status" value="1"/>
</dbReference>
<dbReference type="Proteomes" id="UP000237000">
    <property type="component" value="Unassembled WGS sequence"/>
</dbReference>
<protein>
    <submittedName>
        <fullName evidence="4">Guanine nucleotide-binding protein, beta subunit</fullName>
    </submittedName>
</protein>
<dbReference type="STRING" id="63057.A0A2P5F7R0"/>
<dbReference type="Pfam" id="PF00400">
    <property type="entry name" value="WD40"/>
    <property type="match status" value="1"/>
</dbReference>
<dbReference type="InterPro" id="IPR015943">
    <property type="entry name" value="WD40/YVTN_repeat-like_dom_sf"/>
</dbReference>
<gene>
    <name evidence="4" type="ORF">TorRG33x02_102240</name>
</gene>
<proteinExistence type="predicted"/>
<dbReference type="InParanoid" id="A0A2P5F7R0"/>
<evidence type="ECO:0000256" key="1">
    <source>
        <dbReference type="ARBA" id="ARBA00022574"/>
    </source>
</evidence>
<reference evidence="5" key="1">
    <citation type="submission" date="2016-06" db="EMBL/GenBank/DDBJ databases">
        <title>Parallel loss of symbiosis genes in relatives of nitrogen-fixing non-legume Parasponia.</title>
        <authorList>
            <person name="Van Velzen R."/>
            <person name="Holmer R."/>
            <person name="Bu F."/>
            <person name="Rutten L."/>
            <person name="Van Zeijl A."/>
            <person name="Liu W."/>
            <person name="Santuari L."/>
            <person name="Cao Q."/>
            <person name="Sharma T."/>
            <person name="Shen D."/>
            <person name="Roswanjaya Y."/>
            <person name="Wardhani T."/>
            <person name="Kalhor M.S."/>
            <person name="Jansen J."/>
            <person name="Van den Hoogen J."/>
            <person name="Gungor B."/>
            <person name="Hartog M."/>
            <person name="Hontelez J."/>
            <person name="Verver J."/>
            <person name="Yang W.-C."/>
            <person name="Schijlen E."/>
            <person name="Repin R."/>
            <person name="Schilthuizen M."/>
            <person name="Schranz E."/>
            <person name="Heidstra R."/>
            <person name="Miyata K."/>
            <person name="Fedorova E."/>
            <person name="Kohlen W."/>
            <person name="Bisseling T."/>
            <person name="Smit S."/>
            <person name="Geurts R."/>
        </authorList>
    </citation>
    <scope>NUCLEOTIDE SEQUENCE [LARGE SCALE GENOMIC DNA]</scope>
    <source>
        <strain evidence="5">cv. RG33-2</strain>
    </source>
</reference>
<accession>A0A2P5F7R0</accession>
<sequence length="118" mass="12972">MSKTKPPPDPIAVLRGHRASVMDLSFHPSNPILFTGSADGELRVWDTSQHRTISSAWVHSAAHGVISIASSSSIGINKVISQGRDGTVKCWDIEDGGLSRWVAMFLDNKYMCRDYLVM</sequence>
<dbReference type="EMBL" id="JXTC01000055">
    <property type="protein sequence ID" value="PON93834.1"/>
    <property type="molecule type" value="Genomic_DNA"/>
</dbReference>
<dbReference type="OrthoDB" id="7668193at2759"/>
<comment type="caution">
    <text evidence="4">The sequence shown here is derived from an EMBL/GenBank/DDBJ whole genome shotgun (WGS) entry which is preliminary data.</text>
</comment>
<organism evidence="4 5">
    <name type="scientific">Trema orientale</name>
    <name type="common">Charcoal tree</name>
    <name type="synonym">Celtis orientalis</name>
    <dbReference type="NCBI Taxonomy" id="63057"/>
    <lineage>
        <taxon>Eukaryota</taxon>
        <taxon>Viridiplantae</taxon>
        <taxon>Streptophyta</taxon>
        <taxon>Embryophyta</taxon>
        <taxon>Tracheophyta</taxon>
        <taxon>Spermatophyta</taxon>
        <taxon>Magnoliopsida</taxon>
        <taxon>eudicotyledons</taxon>
        <taxon>Gunneridae</taxon>
        <taxon>Pentapetalae</taxon>
        <taxon>rosids</taxon>
        <taxon>fabids</taxon>
        <taxon>Rosales</taxon>
        <taxon>Cannabaceae</taxon>
        <taxon>Trema</taxon>
    </lineage>
</organism>
<evidence type="ECO:0000256" key="3">
    <source>
        <dbReference type="PROSITE-ProRule" id="PRU00221"/>
    </source>
</evidence>
<dbReference type="AlphaFoldDB" id="A0A2P5F7R0"/>
<dbReference type="InterPro" id="IPR036322">
    <property type="entry name" value="WD40_repeat_dom_sf"/>
</dbReference>
<dbReference type="PROSITE" id="PS50082">
    <property type="entry name" value="WD_REPEATS_2"/>
    <property type="match status" value="1"/>
</dbReference>
<dbReference type="PANTHER" id="PTHR19854">
    <property type="entry name" value="TRANSDUCIN BETA-LIKE 3"/>
    <property type="match status" value="1"/>
</dbReference>